<dbReference type="EMBL" id="JABUMX010000006">
    <property type="protein sequence ID" value="NTS33517.1"/>
    <property type="molecule type" value="Genomic_DNA"/>
</dbReference>
<dbReference type="AlphaFoldDB" id="A0A849VYV0"/>
<proteinExistence type="predicted"/>
<dbReference type="PROSITE" id="PS50887">
    <property type="entry name" value="GGDEF"/>
    <property type="match status" value="1"/>
</dbReference>
<protein>
    <submittedName>
        <fullName evidence="3">Diguanylate cyclase</fullName>
    </submittedName>
</protein>
<dbReference type="InterPro" id="IPR043128">
    <property type="entry name" value="Rev_trsase/Diguanyl_cyclase"/>
</dbReference>
<dbReference type="Proteomes" id="UP000550508">
    <property type="component" value="Unassembled WGS sequence"/>
</dbReference>
<dbReference type="CDD" id="cd01949">
    <property type="entry name" value="GGDEF"/>
    <property type="match status" value="1"/>
</dbReference>
<dbReference type="SUPFAM" id="SSF55073">
    <property type="entry name" value="Nucleotide cyclase"/>
    <property type="match status" value="1"/>
</dbReference>
<dbReference type="PANTHER" id="PTHR46663:SF3">
    <property type="entry name" value="SLL0267 PROTEIN"/>
    <property type="match status" value="1"/>
</dbReference>
<keyword evidence="4" id="KW-1185">Reference proteome</keyword>
<dbReference type="PANTHER" id="PTHR46663">
    <property type="entry name" value="DIGUANYLATE CYCLASE DGCT-RELATED"/>
    <property type="match status" value="1"/>
</dbReference>
<dbReference type="InterPro" id="IPR052163">
    <property type="entry name" value="DGC-Regulatory_Protein"/>
</dbReference>
<organism evidence="3 4">
    <name type="scientific">Phyllobacterium pellucidum</name>
    <dbReference type="NCBI Taxonomy" id="2740464"/>
    <lineage>
        <taxon>Bacteria</taxon>
        <taxon>Pseudomonadati</taxon>
        <taxon>Pseudomonadota</taxon>
        <taxon>Alphaproteobacteria</taxon>
        <taxon>Hyphomicrobiales</taxon>
        <taxon>Phyllobacteriaceae</taxon>
        <taxon>Phyllobacterium</taxon>
    </lineage>
</organism>
<dbReference type="FunFam" id="3.30.70.270:FF:000001">
    <property type="entry name" value="Diguanylate cyclase domain protein"/>
    <property type="match status" value="1"/>
</dbReference>
<dbReference type="NCBIfam" id="TIGR00254">
    <property type="entry name" value="GGDEF"/>
    <property type="match status" value="1"/>
</dbReference>
<dbReference type="GO" id="GO:0003824">
    <property type="term" value="F:catalytic activity"/>
    <property type="evidence" value="ECO:0007669"/>
    <property type="project" value="UniProtKB-ARBA"/>
</dbReference>
<dbReference type="SMART" id="SM00086">
    <property type="entry name" value="PAC"/>
    <property type="match status" value="1"/>
</dbReference>
<dbReference type="SMART" id="SM00267">
    <property type="entry name" value="GGDEF"/>
    <property type="match status" value="1"/>
</dbReference>
<dbReference type="Gene3D" id="3.30.70.270">
    <property type="match status" value="1"/>
</dbReference>
<dbReference type="InterPro" id="IPR000700">
    <property type="entry name" value="PAS-assoc_C"/>
</dbReference>
<dbReference type="InterPro" id="IPR035965">
    <property type="entry name" value="PAS-like_dom_sf"/>
</dbReference>
<dbReference type="PROSITE" id="PS50113">
    <property type="entry name" value="PAC"/>
    <property type="match status" value="1"/>
</dbReference>
<dbReference type="Pfam" id="PF00990">
    <property type="entry name" value="GGDEF"/>
    <property type="match status" value="1"/>
</dbReference>
<evidence type="ECO:0000259" key="1">
    <source>
        <dbReference type="PROSITE" id="PS50113"/>
    </source>
</evidence>
<dbReference type="Gene3D" id="2.10.70.100">
    <property type="match status" value="1"/>
</dbReference>
<reference evidence="3 4" key="1">
    <citation type="submission" date="2020-05" db="EMBL/GenBank/DDBJ databases">
        <authorList>
            <person name="Kim M.K."/>
        </authorList>
    </citation>
    <scope>NUCLEOTIDE SEQUENCE [LARGE SCALE GENOMIC DNA]</scope>
    <source>
        <strain evidence="3 4">BT25</strain>
    </source>
</reference>
<gene>
    <name evidence="3" type="ORF">HQ945_19860</name>
</gene>
<dbReference type="InterPro" id="IPR001610">
    <property type="entry name" value="PAC"/>
</dbReference>
<evidence type="ECO:0000313" key="4">
    <source>
        <dbReference type="Proteomes" id="UP000550508"/>
    </source>
</evidence>
<dbReference type="InterPro" id="IPR000160">
    <property type="entry name" value="GGDEF_dom"/>
</dbReference>
<accession>A0A849VYV0</accession>
<sequence>MSNTPARSVSSAKTRQLADLVAEMIASLGRRDDAETASRIKAELDAMESRIRQQAAALAHSQRIFDQSAAAARIGIWECSLPDETLRWTDVVYDIFDLPRGSPLDRNEIMSFYSAESARELIRRRSRAVEEHSGFTMEAEIVTAKGNHRWMRITATVECSDNEPVRIFGMKQDITEQKLLLDQTRYLAEYDPMTGLANRTQFQAKLAQMCKQHGEMTDAGALLLIDLDGFKKVNDTLGHAVGDDCLKEVAHRLAHACRAAEIVARIGGDEFAVLTKTSQGRDAPEDLARIIVEALSQPIEHDGRTLRLGASVGIALVDAGSPSDVFKRADIALYAAKAAGRNRFQRFEPPHDLSA</sequence>
<feature type="domain" description="GGDEF" evidence="2">
    <location>
        <begin position="218"/>
        <end position="349"/>
    </location>
</feature>
<evidence type="ECO:0000259" key="2">
    <source>
        <dbReference type="PROSITE" id="PS50887"/>
    </source>
</evidence>
<dbReference type="Gene3D" id="3.30.450.20">
    <property type="entry name" value="PAS domain"/>
    <property type="match status" value="1"/>
</dbReference>
<evidence type="ECO:0000313" key="3">
    <source>
        <dbReference type="EMBL" id="NTS33517.1"/>
    </source>
</evidence>
<dbReference type="RefSeq" id="WP_174208432.1">
    <property type="nucleotide sequence ID" value="NZ_JABUMX010000006.1"/>
</dbReference>
<dbReference type="InterPro" id="IPR029787">
    <property type="entry name" value="Nucleotide_cyclase"/>
</dbReference>
<name>A0A849VYV0_9HYPH</name>
<comment type="caution">
    <text evidence="3">The sequence shown here is derived from an EMBL/GenBank/DDBJ whole genome shotgun (WGS) entry which is preliminary data.</text>
</comment>
<feature type="domain" description="PAC" evidence="1">
    <location>
        <begin position="135"/>
        <end position="186"/>
    </location>
</feature>
<dbReference type="SUPFAM" id="SSF55785">
    <property type="entry name" value="PYP-like sensor domain (PAS domain)"/>
    <property type="match status" value="1"/>
</dbReference>